<dbReference type="EMBL" id="JACIEC010000011">
    <property type="protein sequence ID" value="MBB4145792.1"/>
    <property type="molecule type" value="Genomic_DNA"/>
</dbReference>
<keyword evidence="3" id="KW-1185">Reference proteome</keyword>
<evidence type="ECO:0000313" key="3">
    <source>
        <dbReference type="Proteomes" id="UP000519897"/>
    </source>
</evidence>
<accession>A0A7W6LM62</accession>
<dbReference type="Gene3D" id="2.60.40.60">
    <property type="entry name" value="Cadherins"/>
    <property type="match status" value="1"/>
</dbReference>
<dbReference type="Pfam" id="PF13946">
    <property type="entry name" value="DUF4214"/>
    <property type="match status" value="1"/>
</dbReference>
<evidence type="ECO:0000259" key="1">
    <source>
        <dbReference type="Pfam" id="PF13946"/>
    </source>
</evidence>
<evidence type="ECO:0000313" key="2">
    <source>
        <dbReference type="EMBL" id="MBB4145792.1"/>
    </source>
</evidence>
<dbReference type="InterPro" id="IPR015919">
    <property type="entry name" value="Cadherin-like_sf"/>
</dbReference>
<dbReference type="InterPro" id="IPR025282">
    <property type="entry name" value="DUF4214"/>
</dbReference>
<dbReference type="AlphaFoldDB" id="A0A7W6LM62"/>
<name>A0A7W6LM62_9HYPH</name>
<proteinExistence type="predicted"/>
<dbReference type="CDD" id="cd11304">
    <property type="entry name" value="Cadherin_repeat"/>
    <property type="match status" value="1"/>
</dbReference>
<reference evidence="2 3" key="1">
    <citation type="submission" date="2020-08" db="EMBL/GenBank/DDBJ databases">
        <title>Genomic Encyclopedia of Type Strains, Phase IV (KMG-IV): sequencing the most valuable type-strain genomes for metagenomic binning, comparative biology and taxonomic classification.</title>
        <authorList>
            <person name="Goeker M."/>
        </authorList>
    </citation>
    <scope>NUCLEOTIDE SEQUENCE [LARGE SCALE GENOMIC DNA]</scope>
    <source>
        <strain evidence="2 3">DSM 29514</strain>
    </source>
</reference>
<dbReference type="Proteomes" id="UP000519897">
    <property type="component" value="Unassembled WGS sequence"/>
</dbReference>
<dbReference type="GO" id="GO:0016020">
    <property type="term" value="C:membrane"/>
    <property type="evidence" value="ECO:0007669"/>
    <property type="project" value="InterPro"/>
</dbReference>
<dbReference type="RefSeq" id="WP_165130461.1">
    <property type="nucleotide sequence ID" value="NZ_CP049248.1"/>
</dbReference>
<dbReference type="SUPFAM" id="SSF49313">
    <property type="entry name" value="Cadherin-like"/>
    <property type="match status" value="1"/>
</dbReference>
<comment type="caution">
    <text evidence="2">The sequence shown here is derived from an EMBL/GenBank/DDBJ whole genome shotgun (WGS) entry which is preliminary data.</text>
</comment>
<organism evidence="2 3">
    <name type="scientific">Rhizobium rhizoryzae</name>
    <dbReference type="NCBI Taxonomy" id="451876"/>
    <lineage>
        <taxon>Bacteria</taxon>
        <taxon>Pseudomonadati</taxon>
        <taxon>Pseudomonadota</taxon>
        <taxon>Alphaproteobacteria</taxon>
        <taxon>Hyphomicrobiales</taxon>
        <taxon>Rhizobiaceae</taxon>
        <taxon>Rhizobium/Agrobacterium group</taxon>
        <taxon>Rhizobium</taxon>
    </lineage>
</organism>
<protein>
    <recommendedName>
        <fullName evidence="1">DUF4214 domain-containing protein</fullName>
    </recommendedName>
</protein>
<gene>
    <name evidence="2" type="ORF">GGQ72_004358</name>
</gene>
<dbReference type="GO" id="GO:0005509">
    <property type="term" value="F:calcium ion binding"/>
    <property type="evidence" value="ECO:0007669"/>
    <property type="project" value="InterPro"/>
</dbReference>
<sequence length="320" mass="33300">MATVQGVFVALFGRPADPAGLAYLSMVTKGGSDWSGLSALSAQSEFQARYSGLSDKGAVALLYQTVFGRAPETAGLNYWLSQLQSGHYDRTTLAVAMLDGAQGSDLSMANSKLAAADLFTGSLDLPLEQQSYAGSSAALVGRNLLSGVTAAKQPNAATIDEIILKLSQNEGQKPFDGEKVVLVFTSSDLVKLSAEPTTGSMILKAATINNIEFNTWGISGQDAAAFSIDRNTGAISLQKSGYLSDKEVASFTITATDAAGNTGSQVVTIALAGQTSKSPLMEFLSHESSASDLTWPSASYSEIAVETVGLTTMQPDLLSP</sequence>
<feature type="domain" description="DUF4214" evidence="1">
    <location>
        <begin position="39"/>
        <end position="99"/>
    </location>
</feature>